<dbReference type="OrthoDB" id="5181611at2"/>
<gene>
    <name evidence="2" type="ORF">ET418_04110</name>
</gene>
<protein>
    <submittedName>
        <fullName evidence="2">Uncharacterized protein</fullName>
    </submittedName>
</protein>
<dbReference type="EMBL" id="SRSD01000002">
    <property type="protein sequence ID" value="KAA0894149.1"/>
    <property type="molecule type" value="Genomic_DNA"/>
</dbReference>
<evidence type="ECO:0000256" key="1">
    <source>
        <dbReference type="SAM" id="Phobius"/>
    </source>
</evidence>
<sequence length="117" mass="12854">MTAAALAAWLWDNRRVVVEVTGVAALAGVVWWFGFHVPAERDQLQTQNQELKAQVQAAQGSITLQGDIQHEKQTIDKVTQSRISSLRVQPRPARHGVLVPAGRLPDLPAVRPSHTAH</sequence>
<dbReference type="Proteomes" id="UP000324298">
    <property type="component" value="Unassembled WGS sequence"/>
</dbReference>
<organism evidence="2 3">
    <name type="scientific">Oryzomonas rubra</name>
    <dbReference type="NCBI Taxonomy" id="2509454"/>
    <lineage>
        <taxon>Bacteria</taxon>
        <taxon>Pseudomonadati</taxon>
        <taxon>Thermodesulfobacteriota</taxon>
        <taxon>Desulfuromonadia</taxon>
        <taxon>Geobacterales</taxon>
        <taxon>Geobacteraceae</taxon>
        <taxon>Oryzomonas</taxon>
    </lineage>
</organism>
<evidence type="ECO:0000313" key="3">
    <source>
        <dbReference type="Proteomes" id="UP000324298"/>
    </source>
</evidence>
<evidence type="ECO:0000313" key="2">
    <source>
        <dbReference type="EMBL" id="KAA0894149.1"/>
    </source>
</evidence>
<proteinExistence type="predicted"/>
<keyword evidence="1" id="KW-0472">Membrane</keyword>
<keyword evidence="3" id="KW-1185">Reference proteome</keyword>
<reference evidence="2 3" key="1">
    <citation type="submission" date="2019-04" db="EMBL/GenBank/DDBJ databases">
        <title>Geobacter ruber sp. nov., ferric-reducing bacteria isolated from paddy soil.</title>
        <authorList>
            <person name="Xu Z."/>
            <person name="Masuda Y."/>
            <person name="Itoh H."/>
            <person name="Senoo K."/>
        </authorList>
    </citation>
    <scope>NUCLEOTIDE SEQUENCE [LARGE SCALE GENOMIC DNA]</scope>
    <source>
        <strain evidence="2 3">Red88</strain>
    </source>
</reference>
<dbReference type="RefSeq" id="WP_149306306.1">
    <property type="nucleotide sequence ID" value="NZ_SRSD01000002.1"/>
</dbReference>
<feature type="transmembrane region" description="Helical" evidence="1">
    <location>
        <begin position="16"/>
        <end position="35"/>
    </location>
</feature>
<dbReference type="AlphaFoldDB" id="A0A5A9XQ37"/>
<keyword evidence="1" id="KW-0812">Transmembrane</keyword>
<accession>A0A5A9XQ37</accession>
<keyword evidence="1" id="KW-1133">Transmembrane helix</keyword>
<name>A0A5A9XQ37_9BACT</name>
<comment type="caution">
    <text evidence="2">The sequence shown here is derived from an EMBL/GenBank/DDBJ whole genome shotgun (WGS) entry which is preliminary data.</text>
</comment>